<name>A0A2W4QDA2_9GAMM</name>
<feature type="domain" description="Spore protein YkvP/CgeB glycosyl transferase-like" evidence="1">
    <location>
        <begin position="221"/>
        <end position="348"/>
    </location>
</feature>
<evidence type="ECO:0000313" key="3">
    <source>
        <dbReference type="Proteomes" id="UP000249396"/>
    </source>
</evidence>
<accession>A0A2W4QDA2</accession>
<dbReference type="InterPro" id="IPR055259">
    <property type="entry name" value="YkvP/CgeB_Glyco_trans-like"/>
</dbReference>
<dbReference type="EMBL" id="QJPH01000563">
    <property type="protein sequence ID" value="PZN70163.1"/>
    <property type="molecule type" value="Genomic_DNA"/>
</dbReference>
<dbReference type="Proteomes" id="UP000249396">
    <property type="component" value="Unassembled WGS sequence"/>
</dbReference>
<gene>
    <name evidence="2" type="ORF">DM484_28755</name>
</gene>
<evidence type="ECO:0000259" key="1">
    <source>
        <dbReference type="Pfam" id="PF13524"/>
    </source>
</evidence>
<reference evidence="2 3" key="1">
    <citation type="journal article" date="2018" name="Aquat. Microb. Ecol.">
        <title>Gammaproteobacterial methanotrophs dominate.</title>
        <authorList>
            <person name="Rissanen A.J."/>
            <person name="Saarenheimo J."/>
            <person name="Tiirola M."/>
            <person name="Peura S."/>
            <person name="Aalto S.L."/>
            <person name="Karvinen A."/>
            <person name="Nykanen H."/>
        </authorList>
    </citation>
    <scope>NUCLEOTIDE SEQUENCE [LARGE SCALE GENOMIC DNA]</scope>
    <source>
        <strain evidence="2">AMbin10</strain>
    </source>
</reference>
<protein>
    <recommendedName>
        <fullName evidence="1">Spore protein YkvP/CgeB glycosyl transferase-like domain-containing protein</fullName>
    </recommendedName>
</protein>
<dbReference type="Pfam" id="PF13524">
    <property type="entry name" value="Glyco_trans_1_2"/>
    <property type="match status" value="1"/>
</dbReference>
<organism evidence="2 3">
    <name type="scientific">Candidatus Methylumidiphilus alinenensis</name>
    <dbReference type="NCBI Taxonomy" id="2202197"/>
    <lineage>
        <taxon>Bacteria</taxon>
        <taxon>Pseudomonadati</taxon>
        <taxon>Pseudomonadota</taxon>
        <taxon>Gammaproteobacteria</taxon>
        <taxon>Methylococcales</taxon>
        <taxon>Candidatus Methylumidiphilus</taxon>
    </lineage>
</organism>
<comment type="caution">
    <text evidence="2">The sequence shown here is derived from an EMBL/GenBank/DDBJ whole genome shotgun (WGS) entry which is preliminary data.</text>
</comment>
<evidence type="ECO:0000313" key="2">
    <source>
        <dbReference type="EMBL" id="PZN70163.1"/>
    </source>
</evidence>
<proteinExistence type="predicted"/>
<sequence>MKTAIWRWRLHRALLDRAGLLWPFSKNKGKKRLLFIGERDSICQTQWFPFFFHRDELATRYNVELRELPISRFEDGRHPYRVEVDAVCFQSWLDLSPQSMETLARKIRETWPEARLGYFDWFAPTDLRYAEALNEHLDVYLKKQALRDFSQYNRVTLGDTNLTDFYARRFHLNYPETHFQIPNGFRDKLLLGTHFAFSDHMLPYFLCPFPKAENRSIDLHARIAVKGTEWYTRMRQEALDKVTGLESRLQVTCRGRVSREEYFKELFNSKLCFSPFGYGEVCWRDFEAMFTGSLLLKPDMSHLDCYPEVFLPYETYIPLAWDLSDFDEKVDHYLNHPAQRETIARNAFDLLGDYFRQQRFLEDTQPLLQRLGLPRVQP</sequence>
<dbReference type="AlphaFoldDB" id="A0A2W4QDA2"/>